<evidence type="ECO:0000313" key="1">
    <source>
        <dbReference type="EMBL" id="TLM78688.1"/>
    </source>
</evidence>
<sequence>MENLVEAVKIACWKFDARPTDFISNVYVKNLNVEGETEMDTYTRIKANEQLYKDVTSTVIEAARILGVATELYFYIYSAAKNYKIPKAELHGALMRGGAQSVEMDSNIHFFKVGSNDGSIARILPTNLHKAILLGKAVVAR</sequence>
<dbReference type="EMBL" id="VANI01000005">
    <property type="protein sequence ID" value="TLM78688.1"/>
    <property type="molecule type" value="Genomic_DNA"/>
</dbReference>
<evidence type="ECO:0000313" key="2">
    <source>
        <dbReference type="Proteomes" id="UP000306791"/>
    </source>
</evidence>
<dbReference type="Proteomes" id="UP000306791">
    <property type="component" value="Unassembled WGS sequence"/>
</dbReference>
<protein>
    <submittedName>
        <fullName evidence="1">Uncharacterized protein</fullName>
    </submittedName>
</protein>
<proteinExistence type="predicted"/>
<accession>A0ABY2UKL1</accession>
<name>A0ABY2UKL1_9GAMM</name>
<keyword evidence="2" id="KW-1185">Reference proteome</keyword>
<gene>
    <name evidence="1" type="ORF">FDY93_05400</name>
</gene>
<comment type="caution">
    <text evidence="1">The sequence shown here is derived from an EMBL/GenBank/DDBJ whole genome shotgun (WGS) entry which is preliminary data.</text>
</comment>
<reference evidence="1 2" key="1">
    <citation type="submission" date="2019-05" db="EMBL/GenBank/DDBJ databases">
        <title>Microbulbifer harenosus sp. nov., an alginate-degrading bacterium isolated from coastal sand.</title>
        <authorList>
            <person name="Huang H."/>
            <person name="Mo K."/>
            <person name="Bao S."/>
        </authorList>
    </citation>
    <scope>NUCLEOTIDE SEQUENCE [LARGE SCALE GENOMIC DNA]</scope>
    <source>
        <strain evidence="1 2">HB161719</strain>
    </source>
</reference>
<organism evidence="1 2">
    <name type="scientific">Microbulbifer harenosus</name>
    <dbReference type="NCBI Taxonomy" id="2576840"/>
    <lineage>
        <taxon>Bacteria</taxon>
        <taxon>Pseudomonadati</taxon>
        <taxon>Pseudomonadota</taxon>
        <taxon>Gammaproteobacteria</taxon>
        <taxon>Cellvibrionales</taxon>
        <taxon>Microbulbiferaceae</taxon>
        <taxon>Microbulbifer</taxon>
    </lineage>
</organism>
<dbReference type="RefSeq" id="WP_138234720.1">
    <property type="nucleotide sequence ID" value="NZ_CP185860.1"/>
</dbReference>